<proteinExistence type="predicted"/>
<comment type="caution">
    <text evidence="1">The sequence shown here is derived from an EMBL/GenBank/DDBJ whole genome shotgun (WGS) entry which is preliminary data.</text>
</comment>
<gene>
    <name evidence="1" type="ORF">CH373_06500</name>
</gene>
<name>A0A2M9ZP40_9LEPT</name>
<dbReference type="EMBL" id="NPDZ01000003">
    <property type="protein sequence ID" value="PJZ73804.1"/>
    <property type="molecule type" value="Genomic_DNA"/>
</dbReference>
<evidence type="ECO:0000313" key="2">
    <source>
        <dbReference type="Proteomes" id="UP000231990"/>
    </source>
</evidence>
<protein>
    <submittedName>
        <fullName evidence="1">Uncharacterized protein</fullName>
    </submittedName>
</protein>
<dbReference type="Proteomes" id="UP000231990">
    <property type="component" value="Unassembled WGS sequence"/>
</dbReference>
<sequence length="78" mass="8536">MCAFGAVIPQRIALKTGVSFDEPIQGVSLESAGPEQSAKREVPNRAEPPASIDIFKNSFLVIGSFTRKESKRIFGKRK</sequence>
<organism evidence="1 2">
    <name type="scientific">Leptospira perolatii</name>
    <dbReference type="NCBI Taxonomy" id="2023191"/>
    <lineage>
        <taxon>Bacteria</taxon>
        <taxon>Pseudomonadati</taxon>
        <taxon>Spirochaetota</taxon>
        <taxon>Spirochaetia</taxon>
        <taxon>Leptospirales</taxon>
        <taxon>Leptospiraceae</taxon>
        <taxon>Leptospira</taxon>
    </lineage>
</organism>
<dbReference type="AlphaFoldDB" id="A0A2M9ZP40"/>
<reference evidence="1 2" key="1">
    <citation type="submission" date="2017-07" db="EMBL/GenBank/DDBJ databases">
        <title>Leptospira spp. isolated from tropical soils.</title>
        <authorList>
            <person name="Thibeaux R."/>
            <person name="Iraola G."/>
            <person name="Ferres I."/>
            <person name="Bierque E."/>
            <person name="Girault D."/>
            <person name="Soupe-Gilbert M.-E."/>
            <person name="Picardeau M."/>
            <person name="Goarant C."/>
        </authorList>
    </citation>
    <scope>NUCLEOTIDE SEQUENCE [LARGE SCALE GENOMIC DNA]</scope>
    <source>
        <strain evidence="1 2">FH1-B-B1</strain>
    </source>
</reference>
<evidence type="ECO:0000313" key="1">
    <source>
        <dbReference type="EMBL" id="PJZ73804.1"/>
    </source>
</evidence>
<accession>A0A2M9ZP40</accession>